<name>A0ABU9XPD9_9BACI</name>
<evidence type="ECO:0000313" key="4">
    <source>
        <dbReference type="Proteomes" id="UP001444625"/>
    </source>
</evidence>
<reference evidence="3 4" key="1">
    <citation type="submission" date="2024-05" db="EMBL/GenBank/DDBJ databases">
        <authorList>
            <person name="Haq I."/>
            <person name="Ullah Z."/>
            <person name="Ahmad R."/>
            <person name="Li M."/>
            <person name="Tong Y."/>
        </authorList>
    </citation>
    <scope>NUCLEOTIDE SEQUENCE [LARGE SCALE GENOMIC DNA]</scope>
    <source>
        <strain evidence="3 4">16A2E</strain>
    </source>
</reference>
<dbReference type="Proteomes" id="UP001444625">
    <property type="component" value="Unassembled WGS sequence"/>
</dbReference>
<feature type="compositionally biased region" description="Acidic residues" evidence="1">
    <location>
        <begin position="219"/>
        <end position="247"/>
    </location>
</feature>
<dbReference type="NCBIfam" id="TIGR04087">
    <property type="entry name" value="YqxM_for_SipW"/>
    <property type="match status" value="1"/>
</dbReference>
<evidence type="ECO:0000256" key="2">
    <source>
        <dbReference type="SAM" id="Phobius"/>
    </source>
</evidence>
<feature type="transmembrane region" description="Helical" evidence="2">
    <location>
        <begin position="15"/>
        <end position="36"/>
    </location>
</feature>
<proteinExistence type="predicted"/>
<keyword evidence="2" id="KW-0472">Membrane</keyword>
<keyword evidence="2" id="KW-0812">Transmembrane</keyword>
<organism evidence="3 4">
    <name type="scientific">Ornithinibacillus xuwenensis</name>
    <dbReference type="NCBI Taxonomy" id="3144668"/>
    <lineage>
        <taxon>Bacteria</taxon>
        <taxon>Bacillati</taxon>
        <taxon>Bacillota</taxon>
        <taxon>Bacilli</taxon>
        <taxon>Bacillales</taxon>
        <taxon>Bacillaceae</taxon>
        <taxon>Ornithinibacillus</taxon>
    </lineage>
</organism>
<keyword evidence="2" id="KW-1133">Transmembrane helix</keyword>
<sequence length="267" mass="30035">MRSKRIKKYRMKNRVFFIVSKGVLACYLIIFSMSYLTDNTSAYFITNNQVNGVLTAGEWELDINLEFQQQGNQNIKNCPSTITVVIQNIGQDNMQEEGLYEVYYAEKGNPKNGVKLDLSDSEGVIPALASGETVELTFSANQEGFYMFKAFSNQEKLDEESTWSEKIKCKSHKQTEEQSEPVENVEDSQEEQPTTTPTESTEENVKKENEETKTSEQESPADDAEAPDEQGESEADEDADKAEENTDTDNPVNVDEPTNPEDGEGNE</sequence>
<protein>
    <submittedName>
        <fullName evidence="3">Amyloid fiber anchoring/assembly protein TapA</fullName>
    </submittedName>
</protein>
<dbReference type="RefSeq" id="WP_345826211.1">
    <property type="nucleotide sequence ID" value="NZ_JBDIML010000006.1"/>
</dbReference>
<evidence type="ECO:0000313" key="3">
    <source>
        <dbReference type="EMBL" id="MEN2768717.1"/>
    </source>
</evidence>
<feature type="compositionally biased region" description="Basic and acidic residues" evidence="1">
    <location>
        <begin position="203"/>
        <end position="216"/>
    </location>
</feature>
<comment type="caution">
    <text evidence="3">The sequence shown here is derived from an EMBL/GenBank/DDBJ whole genome shotgun (WGS) entry which is preliminary data.</text>
</comment>
<feature type="region of interest" description="Disordered" evidence="1">
    <location>
        <begin position="168"/>
        <end position="267"/>
    </location>
</feature>
<keyword evidence="4" id="KW-1185">Reference proteome</keyword>
<dbReference type="EMBL" id="JBDIML010000006">
    <property type="protein sequence ID" value="MEN2768717.1"/>
    <property type="molecule type" value="Genomic_DNA"/>
</dbReference>
<accession>A0ABU9XPD9</accession>
<gene>
    <name evidence="3" type="primary">tapA</name>
    <name evidence="3" type="ORF">ABC228_16150</name>
</gene>
<dbReference type="InterPro" id="IPR023848">
    <property type="entry name" value="TasA"/>
</dbReference>
<evidence type="ECO:0000256" key="1">
    <source>
        <dbReference type="SAM" id="MobiDB-lite"/>
    </source>
</evidence>
<feature type="compositionally biased region" description="Acidic residues" evidence="1">
    <location>
        <begin position="177"/>
        <end position="190"/>
    </location>
</feature>
<feature type="compositionally biased region" description="Acidic residues" evidence="1">
    <location>
        <begin position="258"/>
        <end position="267"/>
    </location>
</feature>